<sequence>MTLKELQEIVVDNDNDFYFTFDGKRAGVESTTVNYQTTYALWWGDLEKEYDSFMAVVCDPVFNDESIVTLLSKNKIEIEFS</sequence>
<name>A0A8S5TVQ4_9CAUD</name>
<proteinExistence type="predicted"/>
<accession>A0A8S5TVQ4</accession>
<evidence type="ECO:0000313" key="1">
    <source>
        <dbReference type="EMBL" id="DAF86293.1"/>
    </source>
</evidence>
<dbReference type="EMBL" id="BK015941">
    <property type="protein sequence ID" value="DAF86293.1"/>
    <property type="molecule type" value="Genomic_DNA"/>
</dbReference>
<organism evidence="1">
    <name type="scientific">Siphoviridae sp. ctx254</name>
    <dbReference type="NCBI Taxonomy" id="2825737"/>
    <lineage>
        <taxon>Viruses</taxon>
        <taxon>Duplodnaviria</taxon>
        <taxon>Heunggongvirae</taxon>
        <taxon>Uroviricota</taxon>
        <taxon>Caudoviricetes</taxon>
    </lineage>
</organism>
<protein>
    <submittedName>
        <fullName evidence="1">Uncharacterized protein</fullName>
    </submittedName>
</protein>
<reference evidence="1" key="1">
    <citation type="journal article" date="2021" name="Proc. Natl. Acad. Sci. U.S.A.">
        <title>A Catalog of Tens of Thousands of Viruses from Human Metagenomes Reveals Hidden Associations with Chronic Diseases.</title>
        <authorList>
            <person name="Tisza M.J."/>
            <person name="Buck C.B."/>
        </authorList>
    </citation>
    <scope>NUCLEOTIDE SEQUENCE</scope>
    <source>
        <strain evidence="1">Ctx254</strain>
    </source>
</reference>